<name>A0ABW2AQ73_9MICO</name>
<dbReference type="Proteomes" id="UP001596356">
    <property type="component" value="Unassembled WGS sequence"/>
</dbReference>
<gene>
    <name evidence="2" type="ORF">ACFQBT_04950</name>
</gene>
<dbReference type="RefSeq" id="WP_377820839.1">
    <property type="nucleotide sequence ID" value="NZ_JBHSWJ010000002.1"/>
</dbReference>
<organism evidence="2 3">
    <name type="scientific">Branchiibius cervicis</name>
    <dbReference type="NCBI Taxonomy" id="908252"/>
    <lineage>
        <taxon>Bacteria</taxon>
        <taxon>Bacillati</taxon>
        <taxon>Actinomycetota</taxon>
        <taxon>Actinomycetes</taxon>
        <taxon>Micrococcales</taxon>
        <taxon>Dermacoccaceae</taxon>
        <taxon>Branchiibius</taxon>
    </lineage>
</organism>
<feature type="transmembrane region" description="Helical" evidence="1">
    <location>
        <begin position="38"/>
        <end position="58"/>
    </location>
</feature>
<evidence type="ECO:0000313" key="2">
    <source>
        <dbReference type="EMBL" id="MFC6713231.1"/>
    </source>
</evidence>
<dbReference type="PANTHER" id="PTHR40761:SF1">
    <property type="entry name" value="CONSERVED INTEGRAL MEMBRANE ALANINE VALINE AND LEUCINE RICH PROTEIN-RELATED"/>
    <property type="match status" value="1"/>
</dbReference>
<keyword evidence="1" id="KW-1133">Transmembrane helix</keyword>
<accession>A0ABW2AQ73</accession>
<dbReference type="PANTHER" id="PTHR40761">
    <property type="entry name" value="CONSERVED INTEGRAL MEMBRANE ALANINE VALINE AND LEUCINE RICH PROTEIN-RELATED"/>
    <property type="match status" value="1"/>
</dbReference>
<feature type="transmembrane region" description="Helical" evidence="1">
    <location>
        <begin position="240"/>
        <end position="260"/>
    </location>
</feature>
<feature type="transmembrane region" description="Helical" evidence="1">
    <location>
        <begin position="178"/>
        <end position="201"/>
    </location>
</feature>
<comment type="caution">
    <text evidence="2">The sequence shown here is derived from an EMBL/GenBank/DDBJ whole genome shotgun (WGS) entry which is preliminary data.</text>
</comment>
<feature type="transmembrane region" description="Helical" evidence="1">
    <location>
        <begin position="94"/>
        <end position="113"/>
    </location>
</feature>
<evidence type="ECO:0008006" key="4">
    <source>
        <dbReference type="Google" id="ProtNLM"/>
    </source>
</evidence>
<evidence type="ECO:0000256" key="1">
    <source>
        <dbReference type="SAM" id="Phobius"/>
    </source>
</evidence>
<feature type="transmembrane region" description="Helical" evidence="1">
    <location>
        <begin position="150"/>
        <end position="172"/>
    </location>
</feature>
<sequence length="266" mass="27085">MLCALAYGSATVLQALAVRRMSALPSDVAWVQRARAGWLYAAGLAVDGIGFLASIVALQKLPLFLVQAFVASAVAVTAALAVPALGIRLSRREIAAIGAIATGLVLLAVSAAEGEARKVSSMFEWTLLGCGIALAALLAVGLADRSAQRSCIILATSSGLGFGVVALAARVLHVRDPWWSTVASPALWAIVAAGAVALVAYGFALDRGRATTVAAITSAVETIIPAGVGLIVLGDEFRSGFVLVAITGFVLTLAACFVLASRAEVE</sequence>
<keyword evidence="1" id="KW-0472">Membrane</keyword>
<feature type="transmembrane region" description="Helical" evidence="1">
    <location>
        <begin position="64"/>
        <end position="87"/>
    </location>
</feature>
<dbReference type="EMBL" id="JBHSWJ010000002">
    <property type="protein sequence ID" value="MFC6713231.1"/>
    <property type="molecule type" value="Genomic_DNA"/>
</dbReference>
<keyword evidence="3" id="KW-1185">Reference proteome</keyword>
<feature type="transmembrane region" description="Helical" evidence="1">
    <location>
        <begin position="213"/>
        <end position="234"/>
    </location>
</feature>
<keyword evidence="1" id="KW-0812">Transmembrane</keyword>
<reference evidence="3" key="1">
    <citation type="journal article" date="2019" name="Int. J. Syst. Evol. Microbiol.">
        <title>The Global Catalogue of Microorganisms (GCM) 10K type strain sequencing project: providing services to taxonomists for standard genome sequencing and annotation.</title>
        <authorList>
            <consortium name="The Broad Institute Genomics Platform"/>
            <consortium name="The Broad Institute Genome Sequencing Center for Infectious Disease"/>
            <person name="Wu L."/>
            <person name="Ma J."/>
        </authorList>
    </citation>
    <scope>NUCLEOTIDE SEQUENCE [LARGE SCALE GENOMIC DNA]</scope>
    <source>
        <strain evidence="3">NBRC 106593</strain>
    </source>
</reference>
<proteinExistence type="predicted"/>
<dbReference type="InterPro" id="IPR037185">
    <property type="entry name" value="EmrE-like"/>
</dbReference>
<feature type="transmembrane region" description="Helical" evidence="1">
    <location>
        <begin position="125"/>
        <end position="143"/>
    </location>
</feature>
<evidence type="ECO:0000313" key="3">
    <source>
        <dbReference type="Proteomes" id="UP001596356"/>
    </source>
</evidence>
<protein>
    <recommendedName>
        <fullName evidence="4">DMT family transporter</fullName>
    </recommendedName>
</protein>
<dbReference type="SUPFAM" id="SSF103481">
    <property type="entry name" value="Multidrug resistance efflux transporter EmrE"/>
    <property type="match status" value="1"/>
</dbReference>